<proteinExistence type="predicted"/>
<sequence>MFFFLISPLLITATTENTVIAADDVAKILKKIVVSPDLEDRKDLEDFAAPVALPEGPTGYQKVVRIFEGVKTANPGVYWYQIDSLKWIAETSFGNIPANYVEDGDKYAPVKTSVRDQIQMANNPVYVPDKYIDQTKAQVASDVAIPSPHIVKVETTEVQGWNSLITNLELDSTKKIVTLTSDTGKKDSDLYVQEYTKEYGKNPSGKIKYSTLYLTPLNITWRSKWTEQKKIRLTGTQRLKKDEEANLKGEVATMSHGAKQFGNWVDISTRSGVEWKSDQEGIVEVNPSGKIKGVSPGTATISVRWKSDDSYKYDLIAYLKVTVGDGTAPPGGVAGCTYTINPPNEVASPQTAFMDPGAQGHILADDPTNGIHFDATRGIPTSEHLYANTWAMNYLFQHTFGKQQGTITYDCTADITYVRTWKVEQPDLPGPNGTSIPQEDTEDSDEVPVQYRFSFERNYSYWKINNVELYSIEQAEMENYALPEGSRIILRPQGYTPPDLEMEHDEDVEIHVMPKETGEISYVPEVLATEGYVPLDVPDDTELLKGMAEDQTGPPDVKNDALDFTWEGSTTNVMDGSTVVENGPDPTQIPAPTKIGSYKNTGEQVLYEDQLLIPRTLLNKADTESTGEIQYALHPTTLGGSGGKTFSVDPINTVTVHTPVVNYSLVSDDQPHNQKTVPNMSRSALILERPFTVRIPTSGQHLDAGSYPGYGDRNYAKYYRIKQVQFPFDVYSADRTQFYPRNTWIDIQVPVLDTTFYLPVWVDEGDYQVEFRNIAENAPSHFSTEQEIDAQPDANTDLYYHAASDEVSVEVIGRLYDFEITDIADYNWELVFRRFKNSLAPTWISYWTGTQDIDGDKRGNKPQFTVPIRPGSHPLQGYQNVAVKTGYHFKFDFKTKGNMFGPRDGIRLTPTFDFVSKDGSTRVPVDLYYSTNQRNFIRIGSTEDQVKRFVILNDRLRQVPSEQLRDTATYKYNRYGEIHPGMMSERAYQEYYRDKFTKMKTPVGGYSLLLMPEQLRTFIGPKTNIPTTASADVLRANAAIQQWYGEYSLPAEPYVVQAGTNLAEYGRTHGGLDAKSPIFLKDGYIVVNFNFESIREGNLAAPHLQYIHAPLMNQWLLEGFQREVEDSYGNSFTLRDGDVVFYHADRSSRDDFSAQVPH</sequence>
<evidence type="ECO:0000313" key="3">
    <source>
        <dbReference type="EMBL" id="MBP2246224.1"/>
    </source>
</evidence>
<accession>A0ABS4RV87</accession>
<comment type="caution">
    <text evidence="3">The sequence shown here is derived from an EMBL/GenBank/DDBJ whole genome shotgun (WGS) entry which is preliminary data.</text>
</comment>
<evidence type="ECO:0000256" key="1">
    <source>
        <dbReference type="SAM" id="MobiDB-lite"/>
    </source>
</evidence>
<name>A0ABS4RV87_PAEXY</name>
<gene>
    <name evidence="3" type="ORF">J2Z28_002855</name>
</gene>
<dbReference type="Gene3D" id="2.60.40.1080">
    <property type="match status" value="1"/>
</dbReference>
<dbReference type="InterPro" id="IPR043759">
    <property type="entry name" value="DUF5704"/>
</dbReference>
<dbReference type="Proteomes" id="UP000810207">
    <property type="component" value="Unassembled WGS sequence"/>
</dbReference>
<evidence type="ECO:0000313" key="4">
    <source>
        <dbReference type="Proteomes" id="UP000810207"/>
    </source>
</evidence>
<evidence type="ECO:0000259" key="2">
    <source>
        <dbReference type="Pfam" id="PF18964"/>
    </source>
</evidence>
<dbReference type="Pfam" id="PF18964">
    <property type="entry name" value="DUF5704"/>
    <property type="match status" value="1"/>
</dbReference>
<organism evidence="3 4">
    <name type="scientific">Paenibacillus xylanexedens</name>
    <dbReference type="NCBI Taxonomy" id="528191"/>
    <lineage>
        <taxon>Bacteria</taxon>
        <taxon>Bacillati</taxon>
        <taxon>Bacillota</taxon>
        <taxon>Bacilli</taxon>
        <taxon>Bacillales</taxon>
        <taxon>Paenibacillaceae</taxon>
        <taxon>Paenibacillus</taxon>
    </lineage>
</organism>
<reference evidence="3 4" key="1">
    <citation type="submission" date="2021-03" db="EMBL/GenBank/DDBJ databases">
        <title>Genomic Encyclopedia of Type Strains, Phase IV (KMG-IV): sequencing the most valuable type-strain genomes for metagenomic binning, comparative biology and taxonomic classification.</title>
        <authorList>
            <person name="Goeker M."/>
        </authorList>
    </citation>
    <scope>NUCLEOTIDE SEQUENCE [LARGE SCALE GENOMIC DNA]</scope>
    <source>
        <strain evidence="3 4">DSM 21292</strain>
    </source>
</reference>
<feature type="region of interest" description="Disordered" evidence="1">
    <location>
        <begin position="426"/>
        <end position="446"/>
    </location>
</feature>
<dbReference type="EMBL" id="JAGIKV010000009">
    <property type="protein sequence ID" value="MBP2246224.1"/>
    <property type="molecule type" value="Genomic_DNA"/>
</dbReference>
<dbReference type="InterPro" id="IPR008964">
    <property type="entry name" value="Invasin/intimin_cell_adhesion"/>
</dbReference>
<protein>
    <recommendedName>
        <fullName evidence="2">DUF5704 domain-containing protein</fullName>
    </recommendedName>
</protein>
<dbReference type="SUPFAM" id="SSF49373">
    <property type="entry name" value="Invasin/intimin cell-adhesion fragments"/>
    <property type="match status" value="1"/>
</dbReference>
<feature type="domain" description="DUF5704" evidence="2">
    <location>
        <begin position="373"/>
        <end position="560"/>
    </location>
</feature>
<keyword evidence="4" id="KW-1185">Reference proteome</keyword>